<keyword evidence="2" id="KW-1185">Reference proteome</keyword>
<protein>
    <recommendedName>
        <fullName evidence="3">Lipoprotein</fullName>
    </recommendedName>
</protein>
<dbReference type="Proteomes" id="UP000196027">
    <property type="component" value="Chromosome"/>
</dbReference>
<dbReference type="PROSITE" id="PS51257">
    <property type="entry name" value="PROKAR_LIPOPROTEIN"/>
    <property type="match status" value="1"/>
</dbReference>
<proteinExistence type="predicted"/>
<dbReference type="OrthoDB" id="9893892at2"/>
<reference evidence="1 2" key="1">
    <citation type="submission" date="2017-05" db="EMBL/GenBank/DDBJ databases">
        <title>Genomic insights into alkan degradation activity of Oleiphilus messinensis.</title>
        <authorList>
            <person name="Kozyavkin S.A."/>
            <person name="Slesarev A.I."/>
            <person name="Golyshin P.N."/>
            <person name="Korzhenkov A."/>
            <person name="Golyshina O.N."/>
            <person name="Toshchakov S.V."/>
        </authorList>
    </citation>
    <scope>NUCLEOTIDE SEQUENCE [LARGE SCALE GENOMIC DNA]</scope>
    <source>
        <strain evidence="1 2">ME102</strain>
    </source>
</reference>
<dbReference type="KEGG" id="ome:OLMES_0397"/>
<dbReference type="EMBL" id="CP021425">
    <property type="protein sequence ID" value="ARU54501.1"/>
    <property type="molecule type" value="Genomic_DNA"/>
</dbReference>
<dbReference type="AlphaFoldDB" id="A0A1Y0I274"/>
<evidence type="ECO:0000313" key="1">
    <source>
        <dbReference type="EMBL" id="ARU54501.1"/>
    </source>
</evidence>
<accession>A0A1Y0I274</accession>
<evidence type="ECO:0000313" key="2">
    <source>
        <dbReference type="Proteomes" id="UP000196027"/>
    </source>
</evidence>
<evidence type="ECO:0008006" key="3">
    <source>
        <dbReference type="Google" id="ProtNLM"/>
    </source>
</evidence>
<gene>
    <name evidence="1" type="ORF">OLMES_0397</name>
</gene>
<organism evidence="1 2">
    <name type="scientific">Oleiphilus messinensis</name>
    <dbReference type="NCBI Taxonomy" id="141451"/>
    <lineage>
        <taxon>Bacteria</taxon>
        <taxon>Pseudomonadati</taxon>
        <taxon>Pseudomonadota</taxon>
        <taxon>Gammaproteobacteria</taxon>
        <taxon>Oceanospirillales</taxon>
        <taxon>Oleiphilaceae</taxon>
        <taxon>Oleiphilus</taxon>
    </lineage>
</organism>
<name>A0A1Y0I274_9GAMM</name>
<dbReference type="RefSeq" id="WP_087459696.1">
    <property type="nucleotide sequence ID" value="NZ_CP021425.1"/>
</dbReference>
<sequence length="154" mass="17360">MDGNKLNKWRNSIFCILLIVSFIGCGNSNVSGSFDGDDLTALGNQWHLSFPRNISILGFYKEDDGRAMDSMVQLLLKMDAQDVEQFISDSPFANLELSNENRGKLGADYKWWQPSKVANLRSAQVNLNNGEVLNIGIDSSLKDKAVIYLFWYEI</sequence>